<keyword evidence="5" id="KW-0653">Protein transport</keyword>
<keyword evidence="9" id="KW-0969">Cilium</keyword>
<evidence type="ECO:0000259" key="8">
    <source>
        <dbReference type="Pfam" id="PF02108"/>
    </source>
</evidence>
<dbReference type="PANTHER" id="PTHR34982">
    <property type="entry name" value="YOP PROTEINS TRANSLOCATION PROTEIN L"/>
    <property type="match status" value="1"/>
</dbReference>
<dbReference type="PANTHER" id="PTHR34982:SF1">
    <property type="entry name" value="FLAGELLAR ASSEMBLY PROTEIN FLIH"/>
    <property type="match status" value="1"/>
</dbReference>
<dbReference type="EMBL" id="CP071446">
    <property type="protein sequence ID" value="QTA37241.1"/>
    <property type="molecule type" value="Genomic_DNA"/>
</dbReference>
<keyword evidence="9" id="KW-0966">Cell projection</keyword>
<dbReference type="SUPFAM" id="SSF160527">
    <property type="entry name" value="V-type ATPase subunit E-like"/>
    <property type="match status" value="1"/>
</dbReference>
<dbReference type="Proteomes" id="UP000671862">
    <property type="component" value="Chromosome"/>
</dbReference>
<keyword evidence="6" id="KW-1006">Bacterial flagellum protein export</keyword>
<evidence type="ECO:0000256" key="3">
    <source>
        <dbReference type="ARBA" id="ARBA00022448"/>
    </source>
</evidence>
<keyword evidence="3" id="KW-0813">Transport</keyword>
<comment type="function">
    <text evidence="1">Needed for flagellar regrowth and assembly.</text>
</comment>
<dbReference type="InterPro" id="IPR051472">
    <property type="entry name" value="T3SS_Stator/FliH"/>
</dbReference>
<feature type="coiled-coil region" evidence="7">
    <location>
        <begin position="19"/>
        <end position="112"/>
    </location>
</feature>
<keyword evidence="10" id="KW-1185">Reference proteome</keyword>
<reference evidence="9 10" key="1">
    <citation type="submission" date="2021-03" db="EMBL/GenBank/DDBJ databases">
        <title>Thermosipho ferrireducens sp.nov., an anaerobic thermophilic iron-reducing bacterium isolated from a deep-sea hydrothermal sulfide deposits.</title>
        <authorList>
            <person name="Zeng X."/>
            <person name="Chen Y."/>
            <person name="Shao Z."/>
        </authorList>
    </citation>
    <scope>NUCLEOTIDE SEQUENCE [LARGE SCALE GENOMIC DNA]</scope>
    <source>
        <strain evidence="9 10">JL129W03</strain>
    </source>
</reference>
<evidence type="ECO:0000256" key="5">
    <source>
        <dbReference type="ARBA" id="ARBA00022927"/>
    </source>
</evidence>
<organism evidence="9 10">
    <name type="scientific">Thermosipho ferrireducens</name>
    <dbReference type="NCBI Taxonomy" id="2571116"/>
    <lineage>
        <taxon>Bacteria</taxon>
        <taxon>Thermotogati</taxon>
        <taxon>Thermotogota</taxon>
        <taxon>Thermotogae</taxon>
        <taxon>Thermotogales</taxon>
        <taxon>Fervidobacteriaceae</taxon>
        <taxon>Thermosipho</taxon>
    </lineage>
</organism>
<keyword evidence="9" id="KW-0282">Flagellum</keyword>
<gene>
    <name evidence="9" type="ORF">JYK00_05715</name>
</gene>
<evidence type="ECO:0000313" key="9">
    <source>
        <dbReference type="EMBL" id="QTA37241.1"/>
    </source>
</evidence>
<dbReference type="InterPro" id="IPR018035">
    <property type="entry name" value="Flagellar_FliH/T3SS_HrpE"/>
</dbReference>
<feature type="domain" description="Flagellar assembly protein FliH/Type III secretion system HrpE" evidence="8">
    <location>
        <begin position="93"/>
        <end position="210"/>
    </location>
</feature>
<comment type="similarity">
    <text evidence="2">Belongs to the FliH family.</text>
</comment>
<protein>
    <submittedName>
        <fullName evidence="9">Flagellar export/assembly protein</fullName>
    </submittedName>
</protein>
<evidence type="ECO:0000256" key="4">
    <source>
        <dbReference type="ARBA" id="ARBA00022795"/>
    </source>
</evidence>
<sequence>MIIKKRFVYLDVPEIINTKNTLKTKEEKEEKEFEKIIQKAQEKANEIILSAQQEAMKIIKDAEKKSNEILNNARNTADEIIASKENEKETFIKQLKTQIDNITKEYENKLNENIETIIKSLKEIIELVIFKFLETQIDSSVTERKLRKILDHIIAMNKVKIFLNPEDIKILPEDLLSSIKDKGIEIIESTQVDNGVIVETESGIINTSLSFQKKLLQEMIEEVLKNE</sequence>
<proteinExistence type="inferred from homology"/>
<keyword evidence="4" id="KW-1005">Bacterial flagellum biogenesis</keyword>
<dbReference type="Gene3D" id="1.20.5.2950">
    <property type="match status" value="1"/>
</dbReference>
<name>A0ABX7S492_9BACT</name>
<evidence type="ECO:0000313" key="10">
    <source>
        <dbReference type="Proteomes" id="UP000671862"/>
    </source>
</evidence>
<keyword evidence="7" id="KW-0175">Coiled coil</keyword>
<evidence type="ECO:0000256" key="2">
    <source>
        <dbReference type="ARBA" id="ARBA00006602"/>
    </source>
</evidence>
<accession>A0ABX7S492</accession>
<dbReference type="RefSeq" id="WP_207565966.1">
    <property type="nucleotide sequence ID" value="NZ_CP071446.1"/>
</dbReference>
<dbReference type="Pfam" id="PF02108">
    <property type="entry name" value="FliH"/>
    <property type="match status" value="1"/>
</dbReference>
<evidence type="ECO:0000256" key="6">
    <source>
        <dbReference type="ARBA" id="ARBA00023225"/>
    </source>
</evidence>
<evidence type="ECO:0000256" key="1">
    <source>
        <dbReference type="ARBA" id="ARBA00003041"/>
    </source>
</evidence>
<evidence type="ECO:0000256" key="7">
    <source>
        <dbReference type="SAM" id="Coils"/>
    </source>
</evidence>